<protein>
    <submittedName>
        <fullName evidence="1">Uncharacterized protein</fullName>
    </submittedName>
</protein>
<keyword evidence="2" id="KW-1185">Reference proteome</keyword>
<evidence type="ECO:0000313" key="1">
    <source>
        <dbReference type="EMBL" id="MBW0537792.1"/>
    </source>
</evidence>
<dbReference type="AlphaFoldDB" id="A0A9Q3IER5"/>
<evidence type="ECO:0000313" key="2">
    <source>
        <dbReference type="Proteomes" id="UP000765509"/>
    </source>
</evidence>
<accession>A0A9Q3IER5</accession>
<proteinExistence type="predicted"/>
<dbReference type="Proteomes" id="UP000765509">
    <property type="component" value="Unassembled WGS sequence"/>
</dbReference>
<feature type="non-terminal residue" evidence="1">
    <location>
        <position position="1"/>
    </location>
</feature>
<gene>
    <name evidence="1" type="ORF">O181_077507</name>
</gene>
<reference evidence="1" key="1">
    <citation type="submission" date="2021-03" db="EMBL/GenBank/DDBJ databases">
        <title>Draft genome sequence of rust myrtle Austropuccinia psidii MF-1, a brazilian biotype.</title>
        <authorList>
            <person name="Quecine M.C."/>
            <person name="Pachon D.M.R."/>
            <person name="Bonatelli M.L."/>
            <person name="Correr F.H."/>
            <person name="Franceschini L.M."/>
            <person name="Leite T.F."/>
            <person name="Margarido G.R.A."/>
            <person name="Almeida C.A."/>
            <person name="Ferrarezi J.A."/>
            <person name="Labate C.A."/>
        </authorList>
    </citation>
    <scope>NUCLEOTIDE SEQUENCE</scope>
    <source>
        <strain evidence="1">MF-1</strain>
    </source>
</reference>
<dbReference type="EMBL" id="AVOT02042386">
    <property type="protein sequence ID" value="MBW0537792.1"/>
    <property type="molecule type" value="Genomic_DNA"/>
</dbReference>
<sequence length="169" mass="19059">LLRNLEKRKKPTNAFIFDIRSQVLSKKPGSQVLISIYPDKSRVFRRNVLLMAALKRLADCRMQMAIYPYSACLYHIAPKPTNTTGGTWNCILMPNYLAILSQVGIKNIEGACQRLKGETSHFWGDLFGKHVDFFRHTFGTYSCRSRSLSGCARQNGIANAASRSALWKG</sequence>
<name>A0A9Q3IER5_9BASI</name>
<comment type="caution">
    <text evidence="1">The sequence shown here is derived from an EMBL/GenBank/DDBJ whole genome shotgun (WGS) entry which is preliminary data.</text>
</comment>
<organism evidence="1 2">
    <name type="scientific">Austropuccinia psidii MF-1</name>
    <dbReference type="NCBI Taxonomy" id="1389203"/>
    <lineage>
        <taxon>Eukaryota</taxon>
        <taxon>Fungi</taxon>
        <taxon>Dikarya</taxon>
        <taxon>Basidiomycota</taxon>
        <taxon>Pucciniomycotina</taxon>
        <taxon>Pucciniomycetes</taxon>
        <taxon>Pucciniales</taxon>
        <taxon>Sphaerophragmiaceae</taxon>
        <taxon>Austropuccinia</taxon>
    </lineage>
</organism>